<dbReference type="Pfam" id="PF06022">
    <property type="entry name" value="Cir_Bir_Yir"/>
    <property type="match status" value="1"/>
</dbReference>
<dbReference type="InterPro" id="IPR006477">
    <property type="entry name" value="Yir_bir_cir"/>
</dbReference>
<dbReference type="Proteomes" id="UP000030659">
    <property type="component" value="Unassembled WGS sequence"/>
</dbReference>
<dbReference type="EMBL" id="KI965406">
    <property type="protein sequence ID" value="EUD70162.1"/>
    <property type="molecule type" value="Genomic_DNA"/>
</dbReference>
<evidence type="ECO:0000313" key="1">
    <source>
        <dbReference type="EMBL" id="EUD70162.1"/>
    </source>
</evidence>
<dbReference type="AlphaFoldDB" id="W7AAD3"/>
<organism evidence="1 2">
    <name type="scientific">Plasmodium vinckei petteri</name>
    <dbReference type="NCBI Taxonomy" id="138298"/>
    <lineage>
        <taxon>Eukaryota</taxon>
        <taxon>Sar</taxon>
        <taxon>Alveolata</taxon>
        <taxon>Apicomplexa</taxon>
        <taxon>Aconoidasida</taxon>
        <taxon>Haemosporida</taxon>
        <taxon>Plasmodiidae</taxon>
        <taxon>Plasmodium</taxon>
        <taxon>Plasmodium (Vinckeia)</taxon>
    </lineage>
</organism>
<evidence type="ECO:0000313" key="2">
    <source>
        <dbReference type="Proteomes" id="UP000030659"/>
    </source>
</evidence>
<protein>
    <recommendedName>
        <fullName evidence="3">PIR protein CIR protein</fullName>
    </recommendedName>
</protein>
<proteinExistence type="predicted"/>
<gene>
    <name evidence="1" type="ORF">YYG_04478</name>
</gene>
<name>W7AAD3_PLAVN</name>
<sequence length="95" mass="11320">MLKAYNIYKNFIDKKHDLMNTNINIISNIYKAFKTLCKMYTACNENNKKCTNCSKDAEELFKNLKSLMEILIILMEYSLFGFCKRFQRQTLRAKI</sequence>
<evidence type="ECO:0008006" key="3">
    <source>
        <dbReference type="Google" id="ProtNLM"/>
    </source>
</evidence>
<accession>W7AAD3</accession>
<reference evidence="1 2" key="1">
    <citation type="submission" date="2013-02" db="EMBL/GenBank/DDBJ databases">
        <title>The Genome Sequence of Plasmodium vinckei petteri CR.</title>
        <authorList>
            <consortium name="The Broad Institute Genome Sequencing Platform"/>
            <consortium name="The Broad Institute Genome Sequencing Center for Infectious Disease"/>
            <person name="Neafsey D."/>
            <person name="Cheeseman I."/>
            <person name="Volkman S."/>
            <person name="Adams J."/>
            <person name="Walker B."/>
            <person name="Young S.K."/>
            <person name="Zeng Q."/>
            <person name="Gargeya S."/>
            <person name="Fitzgerald M."/>
            <person name="Haas B."/>
            <person name="Abouelleil A."/>
            <person name="Alvarado L."/>
            <person name="Arachchi H.M."/>
            <person name="Berlin A.M."/>
            <person name="Chapman S.B."/>
            <person name="Dewar J."/>
            <person name="Goldberg J."/>
            <person name="Griggs A."/>
            <person name="Gujja S."/>
            <person name="Hansen M."/>
            <person name="Howarth C."/>
            <person name="Imamovic A."/>
            <person name="Larimer J."/>
            <person name="McCowan C."/>
            <person name="Murphy C."/>
            <person name="Neiman D."/>
            <person name="Pearson M."/>
            <person name="Priest M."/>
            <person name="Roberts A."/>
            <person name="Saif S."/>
            <person name="Shea T."/>
            <person name="Sisk P."/>
            <person name="Sykes S."/>
            <person name="Wortman J."/>
            <person name="Nusbaum C."/>
            <person name="Birren B."/>
        </authorList>
    </citation>
    <scope>NUCLEOTIDE SEQUENCE [LARGE SCALE GENOMIC DNA]</scope>
    <source>
        <strain evidence="1 2">CR</strain>
    </source>
</reference>